<feature type="compositionally biased region" description="Polar residues" evidence="1">
    <location>
        <begin position="1"/>
        <end position="22"/>
    </location>
</feature>
<proteinExistence type="predicted"/>
<evidence type="ECO:0000313" key="3">
    <source>
        <dbReference type="WBParaSite" id="PDA_v2.g21935.t1"/>
    </source>
</evidence>
<sequence length="215" mass="25561">MQNSEMSRMSLSVADQTNMNLTDENERLRDQITQISRIFEDEKDDLKQEHEQKEKLLNDEIERLNTKLTEVVRDSEKRKAEVENHKKLESEKTAEILKCRSQVSETTGKFDAMKEIAAEWKIKYKEEHEKLLEVKGIKDLLLKKEKILEETVKTQNDVISVFKRKQIGALATKFFCENVSRKERMPILQEIEPPSFYQKRIIYRPPQEFYFNCSK</sequence>
<organism evidence="2 3">
    <name type="scientific">Panagrolaimus davidi</name>
    <dbReference type="NCBI Taxonomy" id="227884"/>
    <lineage>
        <taxon>Eukaryota</taxon>
        <taxon>Metazoa</taxon>
        <taxon>Ecdysozoa</taxon>
        <taxon>Nematoda</taxon>
        <taxon>Chromadorea</taxon>
        <taxon>Rhabditida</taxon>
        <taxon>Tylenchina</taxon>
        <taxon>Panagrolaimomorpha</taxon>
        <taxon>Panagrolaimoidea</taxon>
        <taxon>Panagrolaimidae</taxon>
        <taxon>Panagrolaimus</taxon>
    </lineage>
</organism>
<reference evidence="3" key="1">
    <citation type="submission" date="2022-11" db="UniProtKB">
        <authorList>
            <consortium name="WormBaseParasite"/>
        </authorList>
    </citation>
    <scope>IDENTIFICATION</scope>
</reference>
<dbReference type="AlphaFoldDB" id="A0A914PUK6"/>
<protein>
    <submittedName>
        <fullName evidence="3">Uncharacterized protein</fullName>
    </submittedName>
</protein>
<evidence type="ECO:0000256" key="1">
    <source>
        <dbReference type="SAM" id="MobiDB-lite"/>
    </source>
</evidence>
<accession>A0A914PUK6</accession>
<dbReference type="Proteomes" id="UP000887578">
    <property type="component" value="Unplaced"/>
</dbReference>
<keyword evidence="2" id="KW-1185">Reference proteome</keyword>
<name>A0A914PUK6_9BILA</name>
<dbReference type="WBParaSite" id="PDA_v2.g21935.t1">
    <property type="protein sequence ID" value="PDA_v2.g21935.t1"/>
    <property type="gene ID" value="PDA_v2.g21935"/>
</dbReference>
<evidence type="ECO:0000313" key="2">
    <source>
        <dbReference type="Proteomes" id="UP000887578"/>
    </source>
</evidence>
<feature type="region of interest" description="Disordered" evidence="1">
    <location>
        <begin position="1"/>
        <end position="28"/>
    </location>
</feature>